<evidence type="ECO:0000313" key="3">
    <source>
        <dbReference type="Proteomes" id="UP000276215"/>
    </source>
</evidence>
<proteinExistence type="predicted"/>
<protein>
    <submittedName>
        <fullName evidence="2">Uncharacterized protein</fullName>
    </submittedName>
</protein>
<reference evidence="2 3" key="1">
    <citation type="journal article" date="2018" name="Nat. Ecol. Evol.">
        <title>Pezizomycetes genomes reveal the molecular basis of ectomycorrhizal truffle lifestyle.</title>
        <authorList>
            <person name="Murat C."/>
            <person name="Payen T."/>
            <person name="Noel B."/>
            <person name="Kuo A."/>
            <person name="Morin E."/>
            <person name="Chen J."/>
            <person name="Kohler A."/>
            <person name="Krizsan K."/>
            <person name="Balestrini R."/>
            <person name="Da Silva C."/>
            <person name="Montanini B."/>
            <person name="Hainaut M."/>
            <person name="Levati E."/>
            <person name="Barry K.W."/>
            <person name="Belfiori B."/>
            <person name="Cichocki N."/>
            <person name="Clum A."/>
            <person name="Dockter R.B."/>
            <person name="Fauchery L."/>
            <person name="Guy J."/>
            <person name="Iotti M."/>
            <person name="Le Tacon F."/>
            <person name="Lindquist E.A."/>
            <person name="Lipzen A."/>
            <person name="Malagnac F."/>
            <person name="Mello A."/>
            <person name="Molinier V."/>
            <person name="Miyauchi S."/>
            <person name="Poulain J."/>
            <person name="Riccioni C."/>
            <person name="Rubini A."/>
            <person name="Sitrit Y."/>
            <person name="Splivallo R."/>
            <person name="Traeger S."/>
            <person name="Wang M."/>
            <person name="Zifcakova L."/>
            <person name="Wipf D."/>
            <person name="Zambonelli A."/>
            <person name="Paolocci F."/>
            <person name="Nowrousian M."/>
            <person name="Ottonello S."/>
            <person name="Baldrian P."/>
            <person name="Spatafora J.W."/>
            <person name="Henrissat B."/>
            <person name="Nagy L.G."/>
            <person name="Aury J.M."/>
            <person name="Wincker P."/>
            <person name="Grigoriev I.V."/>
            <person name="Bonfante P."/>
            <person name="Martin F.M."/>
        </authorList>
    </citation>
    <scope>NUCLEOTIDE SEQUENCE [LARGE SCALE GENOMIC DNA]</scope>
    <source>
        <strain evidence="2 3">120613-1</strain>
    </source>
</reference>
<organism evidence="2 3">
    <name type="scientific">Choiromyces venosus 120613-1</name>
    <dbReference type="NCBI Taxonomy" id="1336337"/>
    <lineage>
        <taxon>Eukaryota</taxon>
        <taxon>Fungi</taxon>
        <taxon>Dikarya</taxon>
        <taxon>Ascomycota</taxon>
        <taxon>Pezizomycotina</taxon>
        <taxon>Pezizomycetes</taxon>
        <taxon>Pezizales</taxon>
        <taxon>Tuberaceae</taxon>
        <taxon>Choiromyces</taxon>
    </lineage>
</organism>
<accession>A0A3N4K1E6</accession>
<dbReference type="OrthoDB" id="5366741at2759"/>
<evidence type="ECO:0000256" key="1">
    <source>
        <dbReference type="SAM" id="MobiDB-lite"/>
    </source>
</evidence>
<sequence>MMEYFYPKFGVSFKPKDPIKLFLPTHDMFWKIPYERKPYLAGEIDEILKGIKESHAAVKKRNVYTASISSYGIGMPFPGRWVLVDLKDGSFVHKNYMGSLVYPGAEYVVLCMGSTEIPKEILRPFRNKVGGQGEDEDEDDAVFVDANDEEDIENVA</sequence>
<dbReference type="AlphaFoldDB" id="A0A3N4K1E6"/>
<feature type="region of interest" description="Disordered" evidence="1">
    <location>
        <begin position="127"/>
        <end position="156"/>
    </location>
</feature>
<feature type="compositionally biased region" description="Acidic residues" evidence="1">
    <location>
        <begin position="133"/>
        <end position="156"/>
    </location>
</feature>
<dbReference type="Proteomes" id="UP000276215">
    <property type="component" value="Unassembled WGS sequence"/>
</dbReference>
<dbReference type="EMBL" id="ML120358">
    <property type="protein sequence ID" value="RPB04397.1"/>
    <property type="molecule type" value="Genomic_DNA"/>
</dbReference>
<evidence type="ECO:0000313" key="2">
    <source>
        <dbReference type="EMBL" id="RPB04397.1"/>
    </source>
</evidence>
<name>A0A3N4K1E6_9PEZI</name>
<keyword evidence="3" id="KW-1185">Reference proteome</keyword>
<gene>
    <name evidence="2" type="ORF">L873DRAFT_1825609</name>
</gene>